<evidence type="ECO:0000313" key="3">
    <source>
        <dbReference type="Proteomes" id="UP001642484"/>
    </source>
</evidence>
<sequence>MRLVGVKPGYSQRAIPEHAYGVSEFAAVRAGTAQAGEPWRFVSFAGQAKPGQISAVPQAVAQAVPQAMRAPRTSGPVQAVAQAVPAGGSARLPRGPWIPAKR</sequence>
<gene>
    <name evidence="1" type="ORF">CCMP2556_LOCUS33</name>
    <name evidence="2" type="ORF">CCMP2556_LOCUS54486</name>
</gene>
<proteinExistence type="predicted"/>
<keyword evidence="3" id="KW-1185">Reference proteome</keyword>
<reference evidence="2 3" key="1">
    <citation type="submission" date="2024-02" db="EMBL/GenBank/DDBJ databases">
        <authorList>
            <person name="Chen Y."/>
            <person name="Shah S."/>
            <person name="Dougan E. K."/>
            <person name="Thang M."/>
            <person name="Chan C."/>
        </authorList>
    </citation>
    <scope>NUCLEOTIDE SEQUENCE [LARGE SCALE GENOMIC DNA]</scope>
</reference>
<evidence type="ECO:0000313" key="1">
    <source>
        <dbReference type="EMBL" id="CAK8985235.1"/>
    </source>
</evidence>
<dbReference type="EMBL" id="CAXAMN010028583">
    <property type="protein sequence ID" value="CAK9117052.1"/>
    <property type="molecule type" value="Genomic_DNA"/>
</dbReference>
<dbReference type="EMBL" id="CAXAMN010000001">
    <property type="protein sequence ID" value="CAK8985235.1"/>
    <property type="molecule type" value="Genomic_DNA"/>
</dbReference>
<dbReference type="Proteomes" id="UP001642484">
    <property type="component" value="Unassembled WGS sequence"/>
</dbReference>
<organism evidence="2 3">
    <name type="scientific">Durusdinium trenchii</name>
    <dbReference type="NCBI Taxonomy" id="1381693"/>
    <lineage>
        <taxon>Eukaryota</taxon>
        <taxon>Sar</taxon>
        <taxon>Alveolata</taxon>
        <taxon>Dinophyceae</taxon>
        <taxon>Suessiales</taxon>
        <taxon>Symbiodiniaceae</taxon>
        <taxon>Durusdinium</taxon>
    </lineage>
</organism>
<comment type="caution">
    <text evidence="2">The sequence shown here is derived from an EMBL/GenBank/DDBJ whole genome shotgun (WGS) entry which is preliminary data.</text>
</comment>
<name>A0ABP0SX65_9DINO</name>
<accession>A0ABP0SX65</accession>
<evidence type="ECO:0000313" key="2">
    <source>
        <dbReference type="EMBL" id="CAK9117052.1"/>
    </source>
</evidence>
<protein>
    <submittedName>
        <fullName evidence="2">Uncharacterized protein</fullName>
    </submittedName>
</protein>